<evidence type="ECO:0000313" key="1">
    <source>
        <dbReference type="EMBL" id="GAH99311.1"/>
    </source>
</evidence>
<reference evidence="1" key="1">
    <citation type="journal article" date="2014" name="Front. Microbiol.">
        <title>High frequency of phylogenetically diverse reductive dehalogenase-homologous genes in deep subseafloor sedimentary metagenomes.</title>
        <authorList>
            <person name="Kawai M."/>
            <person name="Futagami T."/>
            <person name="Toyoda A."/>
            <person name="Takaki Y."/>
            <person name="Nishi S."/>
            <person name="Hori S."/>
            <person name="Arai W."/>
            <person name="Tsubouchi T."/>
            <person name="Morono Y."/>
            <person name="Uchiyama I."/>
            <person name="Ito T."/>
            <person name="Fujiyama A."/>
            <person name="Inagaki F."/>
            <person name="Takami H."/>
        </authorList>
    </citation>
    <scope>NUCLEOTIDE SEQUENCE</scope>
    <source>
        <strain evidence="1">Expedition CK06-06</strain>
    </source>
</reference>
<evidence type="ECO:0008006" key="2">
    <source>
        <dbReference type="Google" id="ProtNLM"/>
    </source>
</evidence>
<dbReference type="EMBL" id="BARV01003082">
    <property type="protein sequence ID" value="GAH99311.1"/>
    <property type="molecule type" value="Genomic_DNA"/>
</dbReference>
<organism evidence="1">
    <name type="scientific">marine sediment metagenome</name>
    <dbReference type="NCBI Taxonomy" id="412755"/>
    <lineage>
        <taxon>unclassified sequences</taxon>
        <taxon>metagenomes</taxon>
        <taxon>ecological metagenomes</taxon>
    </lineage>
</organism>
<comment type="caution">
    <text evidence="1">The sequence shown here is derived from an EMBL/GenBank/DDBJ whole genome shotgun (WGS) entry which is preliminary data.</text>
</comment>
<name>X1JX48_9ZZZZ</name>
<proteinExistence type="predicted"/>
<dbReference type="AlphaFoldDB" id="X1JX48"/>
<protein>
    <recommendedName>
        <fullName evidence="2">Isoprenylcysteine carboxylmethyltransferase family protein</fullName>
    </recommendedName>
</protein>
<accession>X1JX48</accession>
<dbReference type="Gene3D" id="1.20.120.1630">
    <property type="match status" value="1"/>
</dbReference>
<sequence length="39" mass="5014">MWRFFVWIGKEEKMLLEQFGDEYRTYMERTGRLLPRFRP</sequence>
<gene>
    <name evidence="1" type="ORF">S06H3_07574</name>
</gene>